<comment type="caution">
    <text evidence="2">The sequence shown here is derived from an EMBL/GenBank/DDBJ whole genome shotgun (WGS) entry which is preliminary data.</text>
</comment>
<sequence>MKISNAVVVVFAAIASADNRMQCPVIPGYDVLAGINQPIATFFTQIDNNQPSSSTVVDSFKELVSSLDQTSCHIYFGYANASDPLSLAKISELLSNANESDPLSFANVSEPLKLAGAVKAIADTFLANMEKKRAVFQAANACVDVFRYLPVVRRSFIRMIAVVLTKVPRDNVKGIIRLFRLADDKFGPALKAFSRSRCQ</sequence>
<feature type="signal peptide" evidence="1">
    <location>
        <begin position="1"/>
        <end position="17"/>
    </location>
</feature>
<dbReference type="EMBL" id="LAYC01000001">
    <property type="protein sequence ID" value="KYK59504.1"/>
    <property type="molecule type" value="Genomic_DNA"/>
</dbReference>
<evidence type="ECO:0000313" key="2">
    <source>
        <dbReference type="EMBL" id="KYK59504.1"/>
    </source>
</evidence>
<name>A0A151GQV2_DRECN</name>
<organism evidence="2 3">
    <name type="scientific">Drechmeria coniospora</name>
    <name type="common">Nematophagous fungus</name>
    <name type="synonym">Meria coniospora</name>
    <dbReference type="NCBI Taxonomy" id="98403"/>
    <lineage>
        <taxon>Eukaryota</taxon>
        <taxon>Fungi</taxon>
        <taxon>Dikarya</taxon>
        <taxon>Ascomycota</taxon>
        <taxon>Pezizomycotina</taxon>
        <taxon>Sordariomycetes</taxon>
        <taxon>Hypocreomycetidae</taxon>
        <taxon>Hypocreales</taxon>
        <taxon>Ophiocordycipitaceae</taxon>
        <taxon>Drechmeria</taxon>
    </lineage>
</organism>
<protein>
    <submittedName>
        <fullName evidence="2">Uncharacterized protein</fullName>
    </submittedName>
</protein>
<feature type="chain" id="PRO_5007580898" evidence="1">
    <location>
        <begin position="18"/>
        <end position="199"/>
    </location>
</feature>
<dbReference type="AlphaFoldDB" id="A0A151GQV2"/>
<gene>
    <name evidence="2" type="ORF">DCS_00634</name>
</gene>
<proteinExistence type="predicted"/>
<keyword evidence="1" id="KW-0732">Signal</keyword>
<reference evidence="2 3" key="1">
    <citation type="journal article" date="2016" name="Sci. Rep.">
        <title>Insights into Adaptations to a Near-Obligate Nematode Endoparasitic Lifestyle from the Finished Genome of Drechmeria coniospora.</title>
        <authorList>
            <person name="Zhang L."/>
            <person name="Zhou Z."/>
            <person name="Guo Q."/>
            <person name="Fokkens L."/>
            <person name="Miskei M."/>
            <person name="Pocsi I."/>
            <person name="Zhang W."/>
            <person name="Chen M."/>
            <person name="Wang L."/>
            <person name="Sun Y."/>
            <person name="Donzelli B.G."/>
            <person name="Gibson D.M."/>
            <person name="Nelson D.R."/>
            <person name="Luo J.G."/>
            <person name="Rep M."/>
            <person name="Liu H."/>
            <person name="Yang S."/>
            <person name="Wang J."/>
            <person name="Krasnoff S.B."/>
            <person name="Xu Y."/>
            <person name="Molnar I."/>
            <person name="Lin M."/>
        </authorList>
    </citation>
    <scope>NUCLEOTIDE SEQUENCE [LARGE SCALE GENOMIC DNA]</scope>
    <source>
        <strain evidence="2 3">ARSEF 6962</strain>
    </source>
</reference>
<dbReference type="Proteomes" id="UP000076580">
    <property type="component" value="Chromosome 01"/>
</dbReference>
<dbReference type="RefSeq" id="XP_040658856.1">
    <property type="nucleotide sequence ID" value="XM_040797973.1"/>
</dbReference>
<keyword evidence="3" id="KW-1185">Reference proteome</keyword>
<dbReference type="GeneID" id="63713277"/>
<evidence type="ECO:0000256" key="1">
    <source>
        <dbReference type="SAM" id="SignalP"/>
    </source>
</evidence>
<evidence type="ECO:0000313" key="3">
    <source>
        <dbReference type="Proteomes" id="UP000076580"/>
    </source>
</evidence>
<accession>A0A151GQV2</accession>
<dbReference type="InParanoid" id="A0A151GQV2"/>